<dbReference type="Gene3D" id="1.10.8.60">
    <property type="match status" value="2"/>
</dbReference>
<dbReference type="InterPro" id="IPR019489">
    <property type="entry name" value="Clp_ATPase_C"/>
</dbReference>
<dbReference type="AlphaFoldDB" id="A0A8S3T2W4"/>
<sequence>MGRLTDGKGKTVDCKDAIFIMTSNLASEVIAEHALQLRKEADEIDKQKHTGKLEDLESSERITISRRFKDQVVRPILKRHFRRDEFLGRINEIVYFYLSQDLNFQKLVTKELHHWSEQVLAEKTRDKVTIDTGAKIMPDIQKMHNTNHSLDKHENSAAEGLQAEKKHNMKLLWDHNVVDILADGYDVHYGARSIKYEVERRVVTQLAMAHERGLIQKGCRHFRRDEFLGRINEIVYFLPFSRSELSKLVTKELHHWSEQAEKKHNMKLLWDHNVVDILADGYDVHYGARSIKYEVERRVVTQLAMAHERGLIQKGCVIKLAASHANDLIKSTEQSDKDKNVPTISLQLQKKGKKEEYIDINFKNEENPFDIGFK</sequence>
<evidence type="ECO:0000313" key="5">
    <source>
        <dbReference type="Proteomes" id="UP000683360"/>
    </source>
</evidence>
<dbReference type="Pfam" id="PF10431">
    <property type="entry name" value="ClpB_D2-small"/>
    <property type="match status" value="2"/>
</dbReference>
<dbReference type="PANTHER" id="PTHR11638">
    <property type="entry name" value="ATP-DEPENDENT CLP PROTEASE"/>
    <property type="match status" value="1"/>
</dbReference>
<evidence type="ECO:0000256" key="2">
    <source>
        <dbReference type="ARBA" id="ARBA00022840"/>
    </source>
</evidence>
<dbReference type="InterPro" id="IPR003959">
    <property type="entry name" value="ATPase_AAA_core"/>
</dbReference>
<dbReference type="InterPro" id="IPR027417">
    <property type="entry name" value="P-loop_NTPase"/>
</dbReference>
<gene>
    <name evidence="4" type="ORF">MEDL_38063</name>
</gene>
<accession>A0A8S3T2W4</accession>
<feature type="domain" description="Clp ATPase C-terminal" evidence="3">
    <location>
        <begin position="240"/>
        <end position="329"/>
    </location>
</feature>
<dbReference type="GO" id="GO:0016887">
    <property type="term" value="F:ATP hydrolysis activity"/>
    <property type="evidence" value="ECO:0007669"/>
    <property type="project" value="InterPro"/>
</dbReference>
<dbReference type="SMART" id="SM01086">
    <property type="entry name" value="ClpB_D2-small"/>
    <property type="match status" value="1"/>
</dbReference>
<dbReference type="OrthoDB" id="47330at2759"/>
<comment type="caution">
    <text evidence="4">The sequence shown here is derived from an EMBL/GenBank/DDBJ whole genome shotgun (WGS) entry which is preliminary data.</text>
</comment>
<evidence type="ECO:0000256" key="1">
    <source>
        <dbReference type="ARBA" id="ARBA00022741"/>
    </source>
</evidence>
<dbReference type="EMBL" id="CAJPWZ010001823">
    <property type="protein sequence ID" value="CAG2224910.1"/>
    <property type="molecule type" value="Genomic_DNA"/>
</dbReference>
<keyword evidence="5" id="KW-1185">Reference proteome</keyword>
<evidence type="ECO:0000259" key="3">
    <source>
        <dbReference type="SMART" id="SM01086"/>
    </source>
</evidence>
<keyword evidence="1" id="KW-0547">Nucleotide-binding</keyword>
<dbReference type="Proteomes" id="UP000683360">
    <property type="component" value="Unassembled WGS sequence"/>
</dbReference>
<dbReference type="Pfam" id="PF07724">
    <property type="entry name" value="AAA_2"/>
    <property type="match status" value="1"/>
</dbReference>
<dbReference type="PANTHER" id="PTHR11638:SF93">
    <property type="entry name" value="MITOCHONDRIAL DISAGGREGASE"/>
    <property type="match status" value="1"/>
</dbReference>
<dbReference type="GO" id="GO:0005524">
    <property type="term" value="F:ATP binding"/>
    <property type="evidence" value="ECO:0007669"/>
    <property type="project" value="UniProtKB-KW"/>
</dbReference>
<name>A0A8S3T2W4_MYTED</name>
<keyword evidence="2" id="KW-0067">ATP-binding</keyword>
<dbReference type="InterPro" id="IPR050130">
    <property type="entry name" value="ClpA_ClpB"/>
</dbReference>
<dbReference type="SUPFAM" id="SSF52540">
    <property type="entry name" value="P-loop containing nucleoside triphosphate hydrolases"/>
    <property type="match status" value="1"/>
</dbReference>
<evidence type="ECO:0000313" key="4">
    <source>
        <dbReference type="EMBL" id="CAG2224910.1"/>
    </source>
</evidence>
<dbReference type="Gene3D" id="3.40.50.300">
    <property type="entry name" value="P-loop containing nucleotide triphosphate hydrolases"/>
    <property type="match status" value="1"/>
</dbReference>
<proteinExistence type="predicted"/>
<protein>
    <submittedName>
        <fullName evidence="4">ClpB</fullName>
    </submittedName>
</protein>
<dbReference type="GO" id="GO:0034605">
    <property type="term" value="P:cellular response to heat"/>
    <property type="evidence" value="ECO:0007669"/>
    <property type="project" value="TreeGrafter"/>
</dbReference>
<dbReference type="GO" id="GO:0005739">
    <property type="term" value="C:mitochondrion"/>
    <property type="evidence" value="ECO:0007669"/>
    <property type="project" value="TreeGrafter"/>
</dbReference>
<reference evidence="4" key="1">
    <citation type="submission" date="2021-03" db="EMBL/GenBank/DDBJ databases">
        <authorList>
            <person name="Bekaert M."/>
        </authorList>
    </citation>
    <scope>NUCLEOTIDE SEQUENCE</scope>
</reference>
<organism evidence="4 5">
    <name type="scientific">Mytilus edulis</name>
    <name type="common">Blue mussel</name>
    <dbReference type="NCBI Taxonomy" id="6550"/>
    <lineage>
        <taxon>Eukaryota</taxon>
        <taxon>Metazoa</taxon>
        <taxon>Spiralia</taxon>
        <taxon>Lophotrochozoa</taxon>
        <taxon>Mollusca</taxon>
        <taxon>Bivalvia</taxon>
        <taxon>Autobranchia</taxon>
        <taxon>Pteriomorphia</taxon>
        <taxon>Mytilida</taxon>
        <taxon>Mytiloidea</taxon>
        <taxon>Mytilidae</taxon>
        <taxon>Mytilinae</taxon>
        <taxon>Mytilus</taxon>
    </lineage>
</organism>